<evidence type="ECO:0000313" key="4">
    <source>
        <dbReference type="Proteomes" id="UP000194003"/>
    </source>
</evidence>
<protein>
    <submittedName>
        <fullName evidence="3">Putative rhodanese</fullName>
    </submittedName>
</protein>
<name>A0A1Y2K207_9PROT</name>
<dbReference type="SUPFAM" id="SSF52821">
    <property type="entry name" value="Rhodanese/Cell cycle control phosphatase"/>
    <property type="match status" value="1"/>
</dbReference>
<dbReference type="SMART" id="SM00450">
    <property type="entry name" value="RHOD"/>
    <property type="match status" value="1"/>
</dbReference>
<dbReference type="Proteomes" id="UP000194003">
    <property type="component" value="Unassembled WGS sequence"/>
</dbReference>
<evidence type="ECO:0000313" key="3">
    <source>
        <dbReference type="EMBL" id="OSM00232.1"/>
    </source>
</evidence>
<reference evidence="3 4" key="1">
    <citation type="journal article" date="2016" name="BMC Genomics">
        <title>Combined genomic and structural analyses of a cultured magnetotactic bacterium reveals its niche adaptation to a dynamic environment.</title>
        <authorList>
            <person name="Araujo A.C."/>
            <person name="Morillo V."/>
            <person name="Cypriano J."/>
            <person name="Teixeira L.C."/>
            <person name="Leao P."/>
            <person name="Lyra S."/>
            <person name="Almeida L.G."/>
            <person name="Bazylinski D.A."/>
            <person name="Vasconcellos A.T."/>
            <person name="Abreu F."/>
            <person name="Lins U."/>
        </authorList>
    </citation>
    <scope>NUCLEOTIDE SEQUENCE [LARGE SCALE GENOMIC DNA]</scope>
    <source>
        <strain evidence="3 4">IT-1</strain>
    </source>
</reference>
<dbReference type="AlphaFoldDB" id="A0A1Y2K207"/>
<evidence type="ECO:0000256" key="1">
    <source>
        <dbReference type="SAM" id="SignalP"/>
    </source>
</evidence>
<keyword evidence="1" id="KW-0732">Signal</keyword>
<dbReference type="Pfam" id="PF00581">
    <property type="entry name" value="Rhodanese"/>
    <property type="match status" value="1"/>
</dbReference>
<dbReference type="EMBL" id="LVJN01000021">
    <property type="protein sequence ID" value="OSM00232.1"/>
    <property type="molecule type" value="Genomic_DNA"/>
</dbReference>
<dbReference type="Gene3D" id="3.40.250.10">
    <property type="entry name" value="Rhodanese-like domain"/>
    <property type="match status" value="1"/>
</dbReference>
<sequence>MKANTLLRAVAGVVTLCLVLADVAPAMAQEPSAATEPAELTVKITPSLAEVQVKHGSKMVTVRRDQNTEAVIEGQFALTSRKCPPFCAQPMQVAPGVQTIGEVELLRFMQTELAAGAGLVVDARTPDWHAVGTIPGSINVPYTDVSTQMGADEIAVEEALRIFGVERKGEQFDFSQAKDLVLWCNGPWCGQSPTAIRGLLALGYPAQKIRYYRGGMQMWKMFGLTVLPPAAEE</sequence>
<dbReference type="RefSeq" id="WP_085446769.1">
    <property type="nucleotide sequence ID" value="NZ_LVJN01000021.1"/>
</dbReference>
<dbReference type="OrthoDB" id="9784513at2"/>
<keyword evidence="4" id="KW-1185">Reference proteome</keyword>
<organism evidence="3 4">
    <name type="scientific">Magnetofaba australis IT-1</name>
    <dbReference type="NCBI Taxonomy" id="1434232"/>
    <lineage>
        <taxon>Bacteria</taxon>
        <taxon>Pseudomonadati</taxon>
        <taxon>Pseudomonadota</taxon>
        <taxon>Magnetococcia</taxon>
        <taxon>Magnetococcales</taxon>
        <taxon>Magnetococcaceae</taxon>
        <taxon>Magnetofaba</taxon>
    </lineage>
</organism>
<comment type="caution">
    <text evidence="3">The sequence shown here is derived from an EMBL/GenBank/DDBJ whole genome shotgun (WGS) entry which is preliminary data.</text>
</comment>
<dbReference type="STRING" id="1434232.MAIT1_00699"/>
<dbReference type="InterPro" id="IPR001763">
    <property type="entry name" value="Rhodanese-like_dom"/>
</dbReference>
<dbReference type="CDD" id="cd00158">
    <property type="entry name" value="RHOD"/>
    <property type="match status" value="1"/>
</dbReference>
<feature type="chain" id="PRO_5013277086" evidence="1">
    <location>
        <begin position="29"/>
        <end position="233"/>
    </location>
</feature>
<feature type="signal peptide" evidence="1">
    <location>
        <begin position="1"/>
        <end position="28"/>
    </location>
</feature>
<dbReference type="InterPro" id="IPR036873">
    <property type="entry name" value="Rhodanese-like_dom_sf"/>
</dbReference>
<feature type="domain" description="Rhodanese" evidence="2">
    <location>
        <begin position="114"/>
        <end position="228"/>
    </location>
</feature>
<dbReference type="PROSITE" id="PS50206">
    <property type="entry name" value="RHODANESE_3"/>
    <property type="match status" value="1"/>
</dbReference>
<accession>A0A1Y2K207</accession>
<evidence type="ECO:0000259" key="2">
    <source>
        <dbReference type="PROSITE" id="PS50206"/>
    </source>
</evidence>
<proteinExistence type="predicted"/>
<gene>
    <name evidence="3" type="ORF">MAIT1_00699</name>
</gene>